<evidence type="ECO:0000256" key="2">
    <source>
        <dbReference type="ARBA" id="ARBA00012528"/>
    </source>
</evidence>
<dbReference type="CDD" id="cd01949">
    <property type="entry name" value="GGDEF"/>
    <property type="match status" value="1"/>
</dbReference>
<evidence type="ECO:0000313" key="6">
    <source>
        <dbReference type="EMBL" id="HAN26863.1"/>
    </source>
</evidence>
<dbReference type="Pfam" id="PF00990">
    <property type="entry name" value="GGDEF"/>
    <property type="match status" value="1"/>
</dbReference>
<keyword evidence="4" id="KW-0175">Coiled coil</keyword>
<protein>
    <recommendedName>
        <fullName evidence="2">diguanylate cyclase</fullName>
        <ecNumber evidence="2">2.7.7.65</ecNumber>
    </recommendedName>
</protein>
<evidence type="ECO:0000256" key="4">
    <source>
        <dbReference type="SAM" id="Coils"/>
    </source>
</evidence>
<evidence type="ECO:0000313" key="7">
    <source>
        <dbReference type="Proteomes" id="UP000259273"/>
    </source>
</evidence>
<dbReference type="STRING" id="1121937.GCA_000423125_00731"/>
<comment type="caution">
    <text evidence="6">The sequence shown here is derived from an EMBL/GenBank/DDBJ whole genome shotgun (WGS) entry which is preliminary data.</text>
</comment>
<dbReference type="NCBIfam" id="TIGR00254">
    <property type="entry name" value="GGDEF"/>
    <property type="match status" value="1"/>
</dbReference>
<evidence type="ECO:0000256" key="3">
    <source>
        <dbReference type="ARBA" id="ARBA00034247"/>
    </source>
</evidence>
<evidence type="ECO:0000256" key="1">
    <source>
        <dbReference type="ARBA" id="ARBA00001946"/>
    </source>
</evidence>
<dbReference type="SMART" id="SM00267">
    <property type="entry name" value="GGDEF"/>
    <property type="match status" value="1"/>
</dbReference>
<dbReference type="AlphaFoldDB" id="A0A3C1KK74"/>
<comment type="cofactor">
    <cofactor evidence="1">
        <name>Mg(2+)</name>
        <dbReference type="ChEBI" id="CHEBI:18420"/>
    </cofactor>
</comment>
<dbReference type="PROSITE" id="PS50887">
    <property type="entry name" value="GGDEF"/>
    <property type="match status" value="1"/>
</dbReference>
<accession>A0A3C1KK74</accession>
<feature type="coiled-coil region" evidence="4">
    <location>
        <begin position="301"/>
        <end position="342"/>
    </location>
</feature>
<name>A0A3C1KK74_9GAMM</name>
<dbReference type="InterPro" id="IPR000160">
    <property type="entry name" value="GGDEF_dom"/>
</dbReference>
<feature type="coiled-coil region" evidence="4">
    <location>
        <begin position="196"/>
        <end position="223"/>
    </location>
</feature>
<dbReference type="PANTHER" id="PTHR45138">
    <property type="entry name" value="REGULATORY COMPONENTS OF SENSORY TRANSDUCTION SYSTEM"/>
    <property type="match status" value="1"/>
</dbReference>
<dbReference type="EMBL" id="DMND01000063">
    <property type="protein sequence ID" value="HAN26863.1"/>
    <property type="molecule type" value="Genomic_DNA"/>
</dbReference>
<proteinExistence type="predicted"/>
<comment type="catalytic activity">
    <reaction evidence="3">
        <text>2 GTP = 3',3'-c-di-GMP + 2 diphosphate</text>
        <dbReference type="Rhea" id="RHEA:24898"/>
        <dbReference type="ChEBI" id="CHEBI:33019"/>
        <dbReference type="ChEBI" id="CHEBI:37565"/>
        <dbReference type="ChEBI" id="CHEBI:58805"/>
        <dbReference type="EC" id="2.7.7.65"/>
    </reaction>
</comment>
<dbReference type="EC" id="2.7.7.65" evidence="2"/>
<dbReference type="SUPFAM" id="SSF55073">
    <property type="entry name" value="Nucleotide cyclase"/>
    <property type="match status" value="1"/>
</dbReference>
<organism evidence="6 7">
    <name type="scientific">Haliea salexigens</name>
    <dbReference type="NCBI Taxonomy" id="287487"/>
    <lineage>
        <taxon>Bacteria</taxon>
        <taxon>Pseudomonadati</taxon>
        <taxon>Pseudomonadota</taxon>
        <taxon>Gammaproteobacteria</taxon>
        <taxon>Cellvibrionales</taxon>
        <taxon>Halieaceae</taxon>
        <taxon>Haliea</taxon>
    </lineage>
</organism>
<dbReference type="InterPro" id="IPR043128">
    <property type="entry name" value="Rev_trsase/Diguanyl_cyclase"/>
</dbReference>
<dbReference type="Proteomes" id="UP000259273">
    <property type="component" value="Unassembled WGS sequence"/>
</dbReference>
<dbReference type="PANTHER" id="PTHR45138:SF9">
    <property type="entry name" value="DIGUANYLATE CYCLASE DGCM-RELATED"/>
    <property type="match status" value="1"/>
</dbReference>
<dbReference type="InterPro" id="IPR029787">
    <property type="entry name" value="Nucleotide_cyclase"/>
</dbReference>
<dbReference type="InterPro" id="IPR050469">
    <property type="entry name" value="Diguanylate_Cyclase"/>
</dbReference>
<sequence>MQRTEALTRLTLRLARMAEGNSDTIDEALARIRRLIHDNADGRELAAASDQLAKVVMAVTGDSPDNGSKLPATHDLSGLSSIIKAMPLRTEDHQRMTDLVRKISGETSQGARQQALGELLASATEALKEVAARQSRSEGGVRGLFKRRASDSADYDHFLELFTNLVHRLVDHIDVINGSQVRSKALRDALPDITVVDQAQALMREVTREMDSIDSRIRQERLQTSDFLDTLRERLGGFEELVVDVTRGGERSVERSESLQTQVAADVDVLGTASRSGDLETMRKAFEETLQNISQHMAEHVDAERQQHREAQEKVDALSEQLTRLETEAEVLRTEIRNKTDLAIKDQLTGVYNRNGFDERAAELFARWERNAAKLSIVFVDCNKFKHINDTYGHAAGDLVLVKVADILQSRARVTDVVCRFGGDEFVILLPDTGIDGAETYAVSAFNEVLDAGFNDNGKPLDVSISLGITAIKEGDTLEIALARADEAMYEAKGKEGVRVAKKP</sequence>
<reference evidence="6 7" key="1">
    <citation type="journal article" date="2018" name="Nat. Biotechnol.">
        <title>A standardized bacterial taxonomy based on genome phylogeny substantially revises the tree of life.</title>
        <authorList>
            <person name="Parks D.H."/>
            <person name="Chuvochina M."/>
            <person name="Waite D.W."/>
            <person name="Rinke C."/>
            <person name="Skarshewski A."/>
            <person name="Chaumeil P.A."/>
            <person name="Hugenholtz P."/>
        </authorList>
    </citation>
    <scope>NUCLEOTIDE SEQUENCE [LARGE SCALE GENOMIC DNA]</scope>
    <source>
        <strain evidence="6">UBA9158</strain>
    </source>
</reference>
<feature type="domain" description="GGDEF" evidence="5">
    <location>
        <begin position="373"/>
        <end position="503"/>
    </location>
</feature>
<evidence type="ECO:0000259" key="5">
    <source>
        <dbReference type="PROSITE" id="PS50887"/>
    </source>
</evidence>
<gene>
    <name evidence="6" type="ORF">DCP75_03915</name>
</gene>
<dbReference type="FunFam" id="3.30.70.270:FF:000001">
    <property type="entry name" value="Diguanylate cyclase domain protein"/>
    <property type="match status" value="1"/>
</dbReference>
<dbReference type="Gene3D" id="3.30.70.270">
    <property type="match status" value="1"/>
</dbReference>
<dbReference type="GO" id="GO:0052621">
    <property type="term" value="F:diguanylate cyclase activity"/>
    <property type="evidence" value="ECO:0007669"/>
    <property type="project" value="UniProtKB-EC"/>
</dbReference>